<dbReference type="AlphaFoldDB" id="A0A391P531"/>
<name>A0A391P531_9FIRM</name>
<sequence length="128" mass="15080">MKDGFKANCEYFKLGFLDKTSVALGRQFRELLPVLWMKGGAIGRCPALENDDLSNMLILPQNKMAVLMDEIYYFEFDAELRRNPEIQTIFIVTDSETAYRSMIRSYDDKDCYQLYRDYLDNFRINTGR</sequence>
<gene>
    <name evidence="1" type="ORF">KGMB01110_17420</name>
</gene>
<keyword evidence="2" id="KW-1185">Reference proteome</keyword>
<comment type="caution">
    <text evidence="1">The sequence shown here is derived from an EMBL/GenBank/DDBJ whole genome shotgun (WGS) entry which is preliminary data.</text>
</comment>
<reference evidence="2" key="1">
    <citation type="submission" date="2018-09" db="EMBL/GenBank/DDBJ databases">
        <title>Draft Genome Sequence of Mediterraneibacter sp. KCTC 15684.</title>
        <authorList>
            <person name="Kim J.S."/>
            <person name="Han K.I."/>
            <person name="Suh M.K."/>
            <person name="Lee K.C."/>
            <person name="Eom M.K."/>
            <person name="Lee J.H."/>
            <person name="Park S.H."/>
            <person name="Kang S.W."/>
            <person name="Park J.E."/>
            <person name="Oh B.S."/>
            <person name="Yu S.Y."/>
            <person name="Choi S.H."/>
            <person name="Lee D.H."/>
            <person name="Yoon H."/>
            <person name="Kim B."/>
            <person name="Yang S.J."/>
            <person name="Lee J.S."/>
        </authorList>
    </citation>
    <scope>NUCLEOTIDE SEQUENCE [LARGE SCALE GENOMIC DNA]</scope>
    <source>
        <strain evidence="2">KCTC 15684</strain>
    </source>
</reference>
<protein>
    <submittedName>
        <fullName evidence="1">Uncharacterized protein</fullName>
    </submittedName>
</protein>
<evidence type="ECO:0000313" key="2">
    <source>
        <dbReference type="Proteomes" id="UP000265643"/>
    </source>
</evidence>
<dbReference type="Proteomes" id="UP000265643">
    <property type="component" value="Unassembled WGS sequence"/>
</dbReference>
<proteinExistence type="predicted"/>
<dbReference type="EMBL" id="BHGK01000001">
    <property type="protein sequence ID" value="GCA67306.1"/>
    <property type="molecule type" value="Genomic_DNA"/>
</dbReference>
<organism evidence="1 2">
    <name type="scientific">Mediterraneibacter butyricigenes</name>
    <dbReference type="NCBI Taxonomy" id="2316025"/>
    <lineage>
        <taxon>Bacteria</taxon>
        <taxon>Bacillati</taxon>
        <taxon>Bacillota</taxon>
        <taxon>Clostridia</taxon>
        <taxon>Lachnospirales</taxon>
        <taxon>Lachnospiraceae</taxon>
        <taxon>Mediterraneibacter</taxon>
    </lineage>
</organism>
<accession>A0A391P531</accession>
<evidence type="ECO:0000313" key="1">
    <source>
        <dbReference type="EMBL" id="GCA67306.1"/>
    </source>
</evidence>